<dbReference type="RefSeq" id="WP_311823343.1">
    <property type="nucleotide sequence ID" value="NZ_JARPYF010000013.1"/>
</dbReference>
<dbReference type="EMBL" id="JARPYI010000013">
    <property type="protein sequence ID" value="MDT2601775.1"/>
    <property type="molecule type" value="Genomic_DNA"/>
</dbReference>
<evidence type="ECO:0000256" key="1">
    <source>
        <dbReference type="SAM" id="Phobius"/>
    </source>
</evidence>
<keyword evidence="1" id="KW-0472">Membrane</keyword>
<organism evidence="2 3">
    <name type="scientific">Enterococcus hulanensis</name>
    <dbReference type="NCBI Taxonomy" id="2559929"/>
    <lineage>
        <taxon>Bacteria</taxon>
        <taxon>Bacillati</taxon>
        <taxon>Bacillota</taxon>
        <taxon>Bacilli</taxon>
        <taxon>Lactobacillales</taxon>
        <taxon>Enterococcaceae</taxon>
        <taxon>Enterococcus</taxon>
    </lineage>
</organism>
<dbReference type="Proteomes" id="UP001252875">
    <property type="component" value="Unassembled WGS sequence"/>
</dbReference>
<comment type="caution">
    <text evidence="2">The sequence shown here is derived from an EMBL/GenBank/DDBJ whole genome shotgun (WGS) entry which is preliminary data.</text>
</comment>
<reference evidence="2 3" key="1">
    <citation type="submission" date="2023-03" db="EMBL/GenBank/DDBJ databases">
        <authorList>
            <person name="Shen W."/>
            <person name="Cai J."/>
        </authorList>
    </citation>
    <scope>NUCLEOTIDE SEQUENCE [LARGE SCALE GENOMIC DNA]</scope>
    <source>
        <strain evidence="2 3">D6-4</strain>
    </source>
</reference>
<keyword evidence="3" id="KW-1185">Reference proteome</keyword>
<gene>
    <name evidence="2" type="ORF">P7D85_18500</name>
</gene>
<feature type="transmembrane region" description="Helical" evidence="1">
    <location>
        <begin position="91"/>
        <end position="113"/>
    </location>
</feature>
<protein>
    <recommendedName>
        <fullName evidence="4">DUF2178 domain-containing protein</fullName>
    </recommendedName>
</protein>
<keyword evidence="1" id="KW-1133">Transmembrane helix</keyword>
<evidence type="ECO:0000313" key="3">
    <source>
        <dbReference type="Proteomes" id="UP001252875"/>
    </source>
</evidence>
<name>A0ABU3F3R6_9ENTE</name>
<keyword evidence="1" id="KW-0812">Transmembrane</keyword>
<proteinExistence type="predicted"/>
<evidence type="ECO:0008006" key="4">
    <source>
        <dbReference type="Google" id="ProtNLM"/>
    </source>
</evidence>
<evidence type="ECO:0000313" key="2">
    <source>
        <dbReference type="EMBL" id="MDT2601775.1"/>
    </source>
</evidence>
<sequence>MMKKSTLYTGLVYVLAGIVCLVIALTTEFRLESLLWGLAGAGIFSGVIVLGKYFYWMSPEHKTQYQDRLKDESVNLNDERKIMLRDKSGRLAYIAMLILQLVLMIVFSIMSMLGYMSPFSKYACVGLSLLLVIHYIFGIVAYNRLSKTL</sequence>
<accession>A0ABU3F3R6</accession>
<feature type="transmembrane region" description="Helical" evidence="1">
    <location>
        <begin position="33"/>
        <end position="55"/>
    </location>
</feature>
<feature type="transmembrane region" description="Helical" evidence="1">
    <location>
        <begin position="119"/>
        <end position="142"/>
    </location>
</feature>
<feature type="transmembrane region" description="Helical" evidence="1">
    <location>
        <begin position="7"/>
        <end position="27"/>
    </location>
</feature>